<name>A0ACC2FT27_DALPE</name>
<proteinExistence type="predicted"/>
<dbReference type="Proteomes" id="UP001157502">
    <property type="component" value="Chromosome 22"/>
</dbReference>
<organism evidence="1 2">
    <name type="scientific">Dallia pectoralis</name>
    <name type="common">Alaska blackfish</name>
    <dbReference type="NCBI Taxonomy" id="75939"/>
    <lineage>
        <taxon>Eukaryota</taxon>
        <taxon>Metazoa</taxon>
        <taxon>Chordata</taxon>
        <taxon>Craniata</taxon>
        <taxon>Vertebrata</taxon>
        <taxon>Euteleostomi</taxon>
        <taxon>Actinopterygii</taxon>
        <taxon>Neopterygii</taxon>
        <taxon>Teleostei</taxon>
        <taxon>Protacanthopterygii</taxon>
        <taxon>Esociformes</taxon>
        <taxon>Umbridae</taxon>
        <taxon>Dallia</taxon>
    </lineage>
</organism>
<dbReference type="EMBL" id="CM055749">
    <property type="protein sequence ID" value="KAJ7994491.1"/>
    <property type="molecule type" value="Genomic_DNA"/>
</dbReference>
<comment type="caution">
    <text evidence="1">The sequence shown here is derived from an EMBL/GenBank/DDBJ whole genome shotgun (WGS) entry which is preliminary data.</text>
</comment>
<evidence type="ECO:0000313" key="2">
    <source>
        <dbReference type="Proteomes" id="UP001157502"/>
    </source>
</evidence>
<reference evidence="1" key="1">
    <citation type="submission" date="2021-05" db="EMBL/GenBank/DDBJ databases">
        <authorList>
            <person name="Pan Q."/>
            <person name="Jouanno E."/>
            <person name="Zahm M."/>
            <person name="Klopp C."/>
            <person name="Cabau C."/>
            <person name="Louis A."/>
            <person name="Berthelot C."/>
            <person name="Parey E."/>
            <person name="Roest Crollius H."/>
            <person name="Montfort J."/>
            <person name="Robinson-Rechavi M."/>
            <person name="Bouchez O."/>
            <person name="Lampietro C."/>
            <person name="Lopez Roques C."/>
            <person name="Donnadieu C."/>
            <person name="Postlethwait J."/>
            <person name="Bobe J."/>
            <person name="Dillon D."/>
            <person name="Chandos A."/>
            <person name="von Hippel F."/>
            <person name="Guiguen Y."/>
        </authorList>
    </citation>
    <scope>NUCLEOTIDE SEQUENCE</scope>
    <source>
        <strain evidence="1">YG-Jan2019</strain>
    </source>
</reference>
<sequence>MNSFYWKSLCLTFVFLYVPIAGSEDHFKVKVPPELVAVVGNEITLPCRLNTNTNISTVVWSRRDLSHSDVLRYNYEAGNKVNNSYKGRVSDLNREELERGIASIRLIHVQRSDEGEYKCTVTARMWADEATIRLSVIGVGSRPEIWKLEAVEGGLWLQCRSNGWFPKPEMFWLDSDGRNLTSESGNVPKFNYTLVEGLYTVTGEVAVTRGDANRFLCRIHFQKNNLTTETEINISGNTFPNSDDLFWKLWDIYKTTAAFSGLVILLIIPGFILHKKGVFERLGYFSKQLRFLKYRNPPGYEDIIQNRVSVKLDSCRAHSHLRVDCDCEQVSYQGPGSPQSQQQSKCEYGVLGTNQFSGKHYFENMER</sequence>
<evidence type="ECO:0000313" key="1">
    <source>
        <dbReference type="EMBL" id="KAJ7994491.1"/>
    </source>
</evidence>
<gene>
    <name evidence="1" type="ORF">DPEC_G00250040</name>
</gene>
<accession>A0ACC2FT27</accession>
<keyword evidence="2" id="KW-1185">Reference proteome</keyword>
<protein>
    <submittedName>
        <fullName evidence="1">Uncharacterized protein</fullName>
    </submittedName>
</protein>